<sequence length="132" mass="14317">MKSSSELSVDCSTWCFSVLCRAMLVHFVFAVLCQICLNISPKSSWCASFEADVQEFSSQNDQFDSLTSSFLNQGSPVHYHDMPVPKKRHGPSTAFVAVVAPDSVNNLQLTVADGVHKQATPSVSGKVQTFSG</sequence>
<organism evidence="1 2">
    <name type="scientific">Hibiscus sabdariffa</name>
    <name type="common">roselle</name>
    <dbReference type="NCBI Taxonomy" id="183260"/>
    <lineage>
        <taxon>Eukaryota</taxon>
        <taxon>Viridiplantae</taxon>
        <taxon>Streptophyta</taxon>
        <taxon>Embryophyta</taxon>
        <taxon>Tracheophyta</taxon>
        <taxon>Spermatophyta</taxon>
        <taxon>Magnoliopsida</taxon>
        <taxon>eudicotyledons</taxon>
        <taxon>Gunneridae</taxon>
        <taxon>Pentapetalae</taxon>
        <taxon>rosids</taxon>
        <taxon>malvids</taxon>
        <taxon>Malvales</taxon>
        <taxon>Malvaceae</taxon>
        <taxon>Malvoideae</taxon>
        <taxon>Hibiscus</taxon>
    </lineage>
</organism>
<comment type="caution">
    <text evidence="1">The sequence shown here is derived from an EMBL/GenBank/DDBJ whole genome shotgun (WGS) entry which is preliminary data.</text>
</comment>
<accession>A0ABR2DC12</accession>
<dbReference type="Proteomes" id="UP001472677">
    <property type="component" value="Unassembled WGS sequence"/>
</dbReference>
<evidence type="ECO:0000313" key="2">
    <source>
        <dbReference type="Proteomes" id="UP001472677"/>
    </source>
</evidence>
<dbReference type="EMBL" id="JBBPBM010000030">
    <property type="protein sequence ID" value="KAK8535245.1"/>
    <property type="molecule type" value="Genomic_DNA"/>
</dbReference>
<evidence type="ECO:0000313" key="1">
    <source>
        <dbReference type="EMBL" id="KAK8535245.1"/>
    </source>
</evidence>
<proteinExistence type="predicted"/>
<name>A0ABR2DC12_9ROSI</name>
<keyword evidence="2" id="KW-1185">Reference proteome</keyword>
<reference evidence="1 2" key="1">
    <citation type="journal article" date="2024" name="G3 (Bethesda)">
        <title>Genome assembly of Hibiscus sabdariffa L. provides insights into metabolisms of medicinal natural products.</title>
        <authorList>
            <person name="Kim T."/>
        </authorList>
    </citation>
    <scope>NUCLEOTIDE SEQUENCE [LARGE SCALE GENOMIC DNA]</scope>
    <source>
        <strain evidence="1">TK-2024</strain>
        <tissue evidence="1">Old leaves</tissue>
    </source>
</reference>
<protein>
    <submittedName>
        <fullName evidence="1">Uncharacterized protein</fullName>
    </submittedName>
</protein>
<gene>
    <name evidence="1" type="ORF">V6N12_056769</name>
</gene>